<evidence type="ECO:0000313" key="2">
    <source>
        <dbReference type="Proteomes" id="UP001216510"/>
    </source>
</evidence>
<dbReference type="RefSeq" id="WP_277417567.1">
    <property type="nucleotide sequence ID" value="NZ_CP119083.1"/>
</dbReference>
<name>A0ABY8BIZ2_9BURK</name>
<dbReference type="Proteomes" id="UP001216510">
    <property type="component" value="Chromosome"/>
</dbReference>
<accession>A0ABY8BIZ2</accession>
<evidence type="ECO:0000313" key="1">
    <source>
        <dbReference type="EMBL" id="WEF34896.1"/>
    </source>
</evidence>
<gene>
    <name evidence="1" type="ORF">PX653_09090</name>
</gene>
<dbReference type="EMBL" id="CP119083">
    <property type="protein sequence ID" value="WEF34896.1"/>
    <property type="molecule type" value="Genomic_DNA"/>
</dbReference>
<reference evidence="1 2" key="1">
    <citation type="submission" date="2023-02" db="EMBL/GenBank/DDBJ databases">
        <title>Gemone sequence of Telluria chitinolytica ACM 3522T.</title>
        <authorList>
            <person name="Frediansyah A."/>
            <person name="Miess H."/>
            <person name="Gross H."/>
        </authorList>
    </citation>
    <scope>NUCLEOTIDE SEQUENCE [LARGE SCALE GENOMIC DNA]</scope>
    <source>
        <strain evidence="1 2">ACM 3522</strain>
    </source>
</reference>
<organism evidence="1 2">
    <name type="scientific">Pseudoduganella chitinolytica</name>
    <dbReference type="NCBI Taxonomy" id="34070"/>
    <lineage>
        <taxon>Bacteria</taxon>
        <taxon>Pseudomonadati</taxon>
        <taxon>Pseudomonadota</taxon>
        <taxon>Betaproteobacteria</taxon>
        <taxon>Burkholderiales</taxon>
        <taxon>Oxalobacteraceae</taxon>
        <taxon>Telluria group</taxon>
        <taxon>Pseudoduganella</taxon>
    </lineage>
</organism>
<keyword evidence="2" id="KW-1185">Reference proteome</keyword>
<sequence length="83" mass="9331">MPRHQDDNEQYDEALMDAARVRFDVIVAALKADGVFVDLADKNEDLWELAEEQAEAVLAQGERDAWVAAQDACIDAAYALMYR</sequence>
<protein>
    <submittedName>
        <fullName evidence="1">Uncharacterized protein</fullName>
    </submittedName>
</protein>
<proteinExistence type="predicted"/>